<keyword evidence="8 9" id="KW-0472">Membrane</keyword>
<dbReference type="InterPro" id="IPR027417">
    <property type="entry name" value="P-loop_NTPase"/>
</dbReference>
<dbReference type="InterPro" id="IPR013525">
    <property type="entry name" value="ABC2_TM"/>
</dbReference>
<gene>
    <name evidence="11" type="ORF">ONB1V03_LOCUS6037</name>
</gene>
<dbReference type="AlphaFoldDB" id="A0A7R9LSG6"/>
<evidence type="ECO:0000313" key="11">
    <source>
        <dbReference type="EMBL" id="CAD7647015.1"/>
    </source>
</evidence>
<dbReference type="PANTHER" id="PTHR48041:SF139">
    <property type="entry name" value="PROTEIN SCARLET"/>
    <property type="match status" value="1"/>
</dbReference>
<dbReference type="InterPro" id="IPR050352">
    <property type="entry name" value="ABCG_transporters"/>
</dbReference>
<evidence type="ECO:0000256" key="4">
    <source>
        <dbReference type="ARBA" id="ARBA00022692"/>
    </source>
</evidence>
<sequence>MAWIDLKFSGQSVLPWKPPKHILNGISGSIDFGSLTALMGPSGCGKSTLLKCINGRNMEGLDLGTKVYLSSAKKIRSCFIVQDIKEHLVVGLTGIQSLMYASKLKNAGEHQEVNHRKYARKLLSDLSIGDTEGTNVENCSGGEQKRLAIAQELMALRKPNLMCIDEPTSGLDSNSAEIVVQVLKRLSRQHEIAIVTSIHQPNYDTLMIFDGVYVLAKGGLSVYSGPPLEVRAHLSAAHFECSEHQVPIEVLLRIASKYGSNVQRLSHQSMKAKSELRHQYLAEGYLAPTGVANKGNTFQLRQMWYLLARNITCQLRSQWKLLSVQFVFIQAIGLLLTRLYNKHIGEPDGCFSLAMKANASCVKTVEGLREESLLFQNLLYLYFSGVLLMILVSVSTVLLFSSEIKIFMNERMNGWYSTGSYFMAKNISEIPTFLAIVITFALMVYKLIPQIDDNHRLVGFLAVILGGAFSAQSLGFLVGIVTNGNFRMAIIMEIGLLIMHVFLSFFVPIQELPALVRLVRSMSFVTQTFQMHLYIIYGFDRCPEGTVSSILYQNDLLDERDFWRNVPLLISQGLVLRVLAFWALYARTNGVSLSLRGRSQKKSVKTRSDSVDEDLYMNYTSIAAMAIDGHQWANYWQVYGLDLMRVSSRNTSYPVMPSNVHEVIADKDECGKT</sequence>
<feature type="transmembrane region" description="Helical" evidence="9">
    <location>
        <begin position="457"/>
        <end position="480"/>
    </location>
</feature>
<evidence type="ECO:0000256" key="3">
    <source>
        <dbReference type="ARBA" id="ARBA00022448"/>
    </source>
</evidence>
<evidence type="ECO:0000256" key="2">
    <source>
        <dbReference type="ARBA" id="ARBA00005814"/>
    </source>
</evidence>
<dbReference type="Pfam" id="PF00005">
    <property type="entry name" value="ABC_tran"/>
    <property type="match status" value="1"/>
</dbReference>
<dbReference type="PANTHER" id="PTHR48041">
    <property type="entry name" value="ABC TRANSPORTER G FAMILY MEMBER 28"/>
    <property type="match status" value="1"/>
</dbReference>
<evidence type="ECO:0000256" key="6">
    <source>
        <dbReference type="ARBA" id="ARBA00022840"/>
    </source>
</evidence>
<evidence type="ECO:0000256" key="5">
    <source>
        <dbReference type="ARBA" id="ARBA00022741"/>
    </source>
</evidence>
<keyword evidence="4 9" id="KW-0812">Transmembrane</keyword>
<protein>
    <recommendedName>
        <fullName evidence="10">ABC transporter domain-containing protein</fullName>
    </recommendedName>
</protein>
<dbReference type="InterPro" id="IPR003593">
    <property type="entry name" value="AAA+_ATPase"/>
</dbReference>
<feature type="transmembrane region" description="Helical" evidence="9">
    <location>
        <begin position="379"/>
        <end position="401"/>
    </location>
</feature>
<evidence type="ECO:0000256" key="1">
    <source>
        <dbReference type="ARBA" id="ARBA00004141"/>
    </source>
</evidence>
<dbReference type="SUPFAM" id="SSF52540">
    <property type="entry name" value="P-loop containing nucleoside triphosphate hydrolases"/>
    <property type="match status" value="1"/>
</dbReference>
<name>A0A7R9LSG6_9ACAR</name>
<dbReference type="Pfam" id="PF01061">
    <property type="entry name" value="ABC2_membrane"/>
    <property type="match status" value="1"/>
</dbReference>
<evidence type="ECO:0000256" key="8">
    <source>
        <dbReference type="ARBA" id="ARBA00023136"/>
    </source>
</evidence>
<feature type="domain" description="ABC transporter" evidence="10">
    <location>
        <begin position="1"/>
        <end position="242"/>
    </location>
</feature>
<feature type="transmembrane region" description="Helical" evidence="9">
    <location>
        <begin position="486"/>
        <end position="506"/>
    </location>
</feature>
<dbReference type="Proteomes" id="UP000728032">
    <property type="component" value="Unassembled WGS sequence"/>
</dbReference>
<organism evidence="11">
    <name type="scientific">Oppiella nova</name>
    <dbReference type="NCBI Taxonomy" id="334625"/>
    <lineage>
        <taxon>Eukaryota</taxon>
        <taxon>Metazoa</taxon>
        <taxon>Ecdysozoa</taxon>
        <taxon>Arthropoda</taxon>
        <taxon>Chelicerata</taxon>
        <taxon>Arachnida</taxon>
        <taxon>Acari</taxon>
        <taxon>Acariformes</taxon>
        <taxon>Sarcoptiformes</taxon>
        <taxon>Oribatida</taxon>
        <taxon>Brachypylina</taxon>
        <taxon>Oppioidea</taxon>
        <taxon>Oppiidae</taxon>
        <taxon>Oppiella</taxon>
    </lineage>
</organism>
<dbReference type="PROSITE" id="PS50893">
    <property type="entry name" value="ABC_TRANSPORTER_2"/>
    <property type="match status" value="1"/>
</dbReference>
<feature type="transmembrane region" description="Helical" evidence="9">
    <location>
        <begin position="421"/>
        <end position="445"/>
    </location>
</feature>
<dbReference type="OrthoDB" id="10042850at2759"/>
<evidence type="ECO:0000313" key="12">
    <source>
        <dbReference type="Proteomes" id="UP000728032"/>
    </source>
</evidence>
<keyword evidence="3" id="KW-0813">Transport</keyword>
<evidence type="ECO:0000259" key="10">
    <source>
        <dbReference type="PROSITE" id="PS50893"/>
    </source>
</evidence>
<dbReference type="EMBL" id="OC917421">
    <property type="protein sequence ID" value="CAD7647015.1"/>
    <property type="molecule type" value="Genomic_DNA"/>
</dbReference>
<keyword evidence="7 9" id="KW-1133">Transmembrane helix</keyword>
<dbReference type="EMBL" id="CAJPVJ010002596">
    <property type="protein sequence ID" value="CAG2166516.1"/>
    <property type="molecule type" value="Genomic_DNA"/>
</dbReference>
<keyword evidence="6" id="KW-0067">ATP-binding</keyword>
<dbReference type="SMART" id="SM00382">
    <property type="entry name" value="AAA"/>
    <property type="match status" value="1"/>
</dbReference>
<proteinExistence type="inferred from homology"/>
<accession>A0A7R9LSG6</accession>
<comment type="similarity">
    <text evidence="2">Belongs to the ABC transporter superfamily. ABCG family. Eye pigment precursor importer (TC 3.A.1.204) subfamily.</text>
</comment>
<evidence type="ECO:0000256" key="9">
    <source>
        <dbReference type="SAM" id="Phobius"/>
    </source>
</evidence>
<dbReference type="GO" id="GO:0016887">
    <property type="term" value="F:ATP hydrolysis activity"/>
    <property type="evidence" value="ECO:0007669"/>
    <property type="project" value="InterPro"/>
</dbReference>
<evidence type="ECO:0000256" key="7">
    <source>
        <dbReference type="ARBA" id="ARBA00022989"/>
    </source>
</evidence>
<keyword evidence="5" id="KW-0547">Nucleotide-binding</keyword>
<comment type="subcellular location">
    <subcellularLocation>
        <location evidence="1">Membrane</location>
        <topology evidence="1">Multi-pass membrane protein</topology>
    </subcellularLocation>
</comment>
<dbReference type="PROSITE" id="PS00211">
    <property type="entry name" value="ABC_TRANSPORTER_1"/>
    <property type="match status" value="1"/>
</dbReference>
<dbReference type="GO" id="GO:0005524">
    <property type="term" value="F:ATP binding"/>
    <property type="evidence" value="ECO:0007669"/>
    <property type="project" value="UniProtKB-KW"/>
</dbReference>
<keyword evidence="12" id="KW-1185">Reference proteome</keyword>
<dbReference type="GO" id="GO:0140359">
    <property type="term" value="F:ABC-type transporter activity"/>
    <property type="evidence" value="ECO:0007669"/>
    <property type="project" value="InterPro"/>
</dbReference>
<dbReference type="InterPro" id="IPR003439">
    <property type="entry name" value="ABC_transporter-like_ATP-bd"/>
</dbReference>
<dbReference type="GO" id="GO:0005886">
    <property type="term" value="C:plasma membrane"/>
    <property type="evidence" value="ECO:0007669"/>
    <property type="project" value="TreeGrafter"/>
</dbReference>
<reference evidence="11" key="1">
    <citation type="submission" date="2020-11" db="EMBL/GenBank/DDBJ databases">
        <authorList>
            <person name="Tran Van P."/>
        </authorList>
    </citation>
    <scope>NUCLEOTIDE SEQUENCE</scope>
</reference>
<dbReference type="InterPro" id="IPR017871">
    <property type="entry name" value="ABC_transporter-like_CS"/>
</dbReference>
<dbReference type="Gene3D" id="3.40.50.300">
    <property type="entry name" value="P-loop containing nucleotide triphosphate hydrolases"/>
    <property type="match status" value="1"/>
</dbReference>